<gene>
    <name evidence="5" type="ORF">LJ656_18755</name>
</gene>
<dbReference type="RefSeq" id="WP_230510877.1">
    <property type="nucleotide sequence ID" value="NZ_JAJITD010000009.1"/>
</dbReference>
<organism evidence="5 6">
    <name type="scientific">Paraburkholderia sejongensis</name>
    <dbReference type="NCBI Taxonomy" id="2886946"/>
    <lineage>
        <taxon>Bacteria</taxon>
        <taxon>Pseudomonadati</taxon>
        <taxon>Pseudomonadota</taxon>
        <taxon>Betaproteobacteria</taxon>
        <taxon>Burkholderiales</taxon>
        <taxon>Burkholderiaceae</taxon>
        <taxon>Paraburkholderia</taxon>
    </lineage>
</organism>
<dbReference type="GO" id="GO:0004497">
    <property type="term" value="F:monooxygenase activity"/>
    <property type="evidence" value="ECO:0007669"/>
    <property type="project" value="UniProtKB-KW"/>
</dbReference>
<keyword evidence="2 5" id="KW-0503">Monooxygenase</keyword>
<dbReference type="InterPro" id="IPR009078">
    <property type="entry name" value="Ferritin-like_SF"/>
</dbReference>
<proteinExistence type="predicted"/>
<dbReference type="InterPro" id="IPR012348">
    <property type="entry name" value="RNR-like"/>
</dbReference>
<evidence type="ECO:0000259" key="4">
    <source>
        <dbReference type="Pfam" id="PF04945"/>
    </source>
</evidence>
<evidence type="ECO:0000256" key="3">
    <source>
        <dbReference type="SAM" id="MobiDB-lite"/>
    </source>
</evidence>
<dbReference type="Pfam" id="PF02332">
    <property type="entry name" value="Phenol_Hydrox"/>
    <property type="match status" value="1"/>
</dbReference>
<feature type="region of interest" description="Disordered" evidence="3">
    <location>
        <begin position="511"/>
        <end position="547"/>
    </location>
</feature>
<dbReference type="InterPro" id="IPR007029">
    <property type="entry name" value="YHS_dom"/>
</dbReference>
<dbReference type="InterPro" id="IPR003430">
    <property type="entry name" value="Phenol_Hydrox"/>
</dbReference>
<evidence type="ECO:0000256" key="1">
    <source>
        <dbReference type="ARBA" id="ARBA00023002"/>
    </source>
</evidence>
<feature type="domain" description="YHS" evidence="4">
    <location>
        <begin position="412"/>
        <end position="454"/>
    </location>
</feature>
<keyword evidence="1" id="KW-0560">Oxidoreductase</keyword>
<evidence type="ECO:0000256" key="2">
    <source>
        <dbReference type="ARBA" id="ARBA00023033"/>
    </source>
</evidence>
<feature type="compositionally biased region" description="Low complexity" evidence="3">
    <location>
        <begin position="528"/>
        <end position="547"/>
    </location>
</feature>
<comment type="caution">
    <text evidence="5">The sequence shown here is derived from an EMBL/GenBank/DDBJ whole genome shotgun (WGS) entry which is preliminary data.</text>
</comment>
<dbReference type="EMBL" id="JAJITD010000009">
    <property type="protein sequence ID" value="MCC8394636.1"/>
    <property type="molecule type" value="Genomic_DNA"/>
</dbReference>
<accession>A0ABS8JXK0</accession>
<protein>
    <submittedName>
        <fullName evidence="5">Aromatic/alkene/methane monooxygenase hydroxylase/oxygenase subunit alpha</fullName>
    </submittedName>
</protein>
<dbReference type="SUPFAM" id="SSF47240">
    <property type="entry name" value="Ferritin-like"/>
    <property type="match status" value="1"/>
</dbReference>
<dbReference type="Proteomes" id="UP001431019">
    <property type="component" value="Unassembled WGS sequence"/>
</dbReference>
<dbReference type="CDD" id="cd01057">
    <property type="entry name" value="AAMH_A"/>
    <property type="match status" value="1"/>
</dbReference>
<dbReference type="Gene3D" id="1.10.620.20">
    <property type="entry name" value="Ribonucleotide Reductase, subunit A"/>
    <property type="match status" value="1"/>
</dbReference>
<sequence>MSTPNATPKKLSIKENYAMLTRGLGWETTYQPMDEVFPYDRFEGIKVHDWDKWEDPFRLTMDAYWKYQGEKERKLYAIIDAFQQNNGQFNVTDPRYINALKLFLTGVSPLEYAAHRGFALAGRNFRGAGARIACQMQAIDELRHAQTQVHTISHYNKFFNGFHDFKHMHDRVWYLSVPKSYFEDAMSAGPFEFVTAISFSFEYVLTNLLFMPFMSGAAFNGDMATVTFGFSAQSDESRHMTLGLEVVKFLLEQDPGNVPIIQKWIDKWFWRGYRLLTLVAMMMDYMLPKRIMSWQEAWETYFEKNGGALFHDLERYGIRMPKYHEVASKEKDRISHEAWGIFYNYTHAAAMHTWIPSDDEMNWLAEKYPATFDRLYRPRFEYWREQQKEGKRFYNNTLPMLCQICQIPMAFTEPDDPTKICYRESDYLGNKFHFCSDGCKDIFDNEPEKYVQAWLPVHQIYQGNCFEKDADPSAADFNPLAEVLRYYHINVGEDGHEFEDSPDRKNWLRWTGKPSHGGEGTSEAIAGQAAQTQAATPTPTTTAAQLA</sequence>
<dbReference type="Pfam" id="PF04945">
    <property type="entry name" value="YHS"/>
    <property type="match status" value="1"/>
</dbReference>
<reference evidence="5 6" key="1">
    <citation type="submission" date="2021-11" db="EMBL/GenBank/DDBJ databases">
        <authorList>
            <person name="Oh E.-T."/>
            <person name="Kim S.-B."/>
        </authorList>
    </citation>
    <scope>NUCLEOTIDE SEQUENCE [LARGE SCALE GENOMIC DNA]</scope>
    <source>
        <strain evidence="5 6">MMS20-SJTR3</strain>
    </source>
</reference>
<evidence type="ECO:0000313" key="5">
    <source>
        <dbReference type="EMBL" id="MCC8394636.1"/>
    </source>
</evidence>
<name>A0ABS8JXK0_9BURK</name>
<evidence type="ECO:0000313" key="6">
    <source>
        <dbReference type="Proteomes" id="UP001431019"/>
    </source>
</evidence>
<keyword evidence="6" id="KW-1185">Reference proteome</keyword>